<dbReference type="EMBL" id="JAQNDN010000027">
    <property type="protein sequence ID" value="MDC0675412.1"/>
    <property type="molecule type" value="Genomic_DNA"/>
</dbReference>
<evidence type="ECO:0000313" key="3">
    <source>
        <dbReference type="Proteomes" id="UP001217838"/>
    </source>
</evidence>
<gene>
    <name evidence="2" type="ORF">POL58_47150</name>
</gene>
<keyword evidence="3" id="KW-1185">Reference proteome</keyword>
<sequence length="118" mass="11606">MRLCPERKTRAYCRSLQPGSTGGSPVVSSGPVLVPGAVVAAVGSTLVPPVGSTVPVVGAAVVSSVLDPTVLSLPPVGSPPVGALPVGAPVEPVVSPAPSPGQPASVVHTARPRIRRRG</sequence>
<protein>
    <submittedName>
        <fullName evidence="2">Uncharacterized protein</fullName>
    </submittedName>
</protein>
<comment type="caution">
    <text evidence="2">The sequence shown here is derived from an EMBL/GenBank/DDBJ whole genome shotgun (WGS) entry which is preliminary data.</text>
</comment>
<accession>A0ABT5BQZ3</accession>
<dbReference type="Proteomes" id="UP001217838">
    <property type="component" value="Unassembled WGS sequence"/>
</dbReference>
<feature type="region of interest" description="Disordered" evidence="1">
    <location>
        <begin position="94"/>
        <end position="118"/>
    </location>
</feature>
<evidence type="ECO:0000313" key="2">
    <source>
        <dbReference type="EMBL" id="MDC0675412.1"/>
    </source>
</evidence>
<dbReference type="RefSeq" id="WP_272010466.1">
    <property type="nucleotide sequence ID" value="NZ_JAQNDN010000027.1"/>
</dbReference>
<proteinExistence type="predicted"/>
<reference evidence="2 3" key="1">
    <citation type="submission" date="2022-11" db="EMBL/GenBank/DDBJ databases">
        <title>Minimal conservation of predation-associated metabolite biosynthetic gene clusters underscores biosynthetic potential of Myxococcota including descriptions for ten novel species: Archangium lansinium sp. nov., Myxococcus landrumus sp. nov., Nannocystis bai.</title>
        <authorList>
            <person name="Ahearne A."/>
            <person name="Stevens C."/>
            <person name="Dowd S."/>
        </authorList>
    </citation>
    <scope>NUCLEOTIDE SEQUENCE [LARGE SCALE GENOMIC DNA]</scope>
    <source>
        <strain evidence="2 3">NCELM</strain>
    </source>
</reference>
<organism evidence="2 3">
    <name type="scientific">Nannocystis radixulma</name>
    <dbReference type="NCBI Taxonomy" id="2995305"/>
    <lineage>
        <taxon>Bacteria</taxon>
        <taxon>Pseudomonadati</taxon>
        <taxon>Myxococcota</taxon>
        <taxon>Polyangia</taxon>
        <taxon>Nannocystales</taxon>
        <taxon>Nannocystaceae</taxon>
        <taxon>Nannocystis</taxon>
    </lineage>
</organism>
<evidence type="ECO:0000256" key="1">
    <source>
        <dbReference type="SAM" id="MobiDB-lite"/>
    </source>
</evidence>
<name>A0ABT5BQZ3_9BACT</name>